<dbReference type="Proteomes" id="UP000216998">
    <property type="component" value="Unassembled WGS sequence"/>
</dbReference>
<dbReference type="OrthoDB" id="7301805at2"/>
<dbReference type="RefSeq" id="WP_133065511.1">
    <property type="nucleotide sequence ID" value="NZ_NOXU01000029.1"/>
</dbReference>
<evidence type="ECO:0000313" key="2">
    <source>
        <dbReference type="EMBL" id="OYQ34096.1"/>
    </source>
</evidence>
<dbReference type="AlphaFoldDB" id="A0A255YXY3"/>
<keyword evidence="3" id="KW-1185">Reference proteome</keyword>
<sequence>MTEQAATLARSDGQKVPVLFSITPLDDGPAIDLRPKAALALAMVFQELATNAAKYGAFCQGGPSGRTLEPGGRGRPRAST</sequence>
<reference evidence="2 3" key="1">
    <citation type="submission" date="2017-07" db="EMBL/GenBank/DDBJ databases">
        <title>Niveispirillum cyanobacteriorum sp. nov., isolated from cyanobacterial aggregates in a eutrophic lake.</title>
        <authorList>
            <person name="Cai H."/>
        </authorList>
    </citation>
    <scope>NUCLEOTIDE SEQUENCE [LARGE SCALE GENOMIC DNA]</scope>
    <source>
        <strain evidence="3">TH1-14</strain>
    </source>
</reference>
<dbReference type="EMBL" id="NOXU01000029">
    <property type="protein sequence ID" value="OYQ34096.1"/>
    <property type="molecule type" value="Genomic_DNA"/>
</dbReference>
<evidence type="ECO:0000256" key="1">
    <source>
        <dbReference type="SAM" id="MobiDB-lite"/>
    </source>
</evidence>
<comment type="caution">
    <text evidence="2">The sequence shown here is derived from an EMBL/GenBank/DDBJ whole genome shotgun (WGS) entry which is preliminary data.</text>
</comment>
<protein>
    <submittedName>
        <fullName evidence="2">Uncharacterized protein</fullName>
    </submittedName>
</protein>
<evidence type="ECO:0000313" key="3">
    <source>
        <dbReference type="Proteomes" id="UP000216998"/>
    </source>
</evidence>
<feature type="region of interest" description="Disordered" evidence="1">
    <location>
        <begin position="59"/>
        <end position="80"/>
    </location>
</feature>
<proteinExistence type="predicted"/>
<accession>A0A255YXY3</accession>
<gene>
    <name evidence="2" type="ORF">CHU95_11530</name>
</gene>
<organism evidence="2 3">
    <name type="scientific">Niveispirillum lacus</name>
    <dbReference type="NCBI Taxonomy" id="1981099"/>
    <lineage>
        <taxon>Bacteria</taxon>
        <taxon>Pseudomonadati</taxon>
        <taxon>Pseudomonadota</taxon>
        <taxon>Alphaproteobacteria</taxon>
        <taxon>Rhodospirillales</taxon>
        <taxon>Azospirillaceae</taxon>
        <taxon>Niveispirillum</taxon>
    </lineage>
</organism>
<name>A0A255YXY3_9PROT</name>